<dbReference type="EMBL" id="JAAIUW010000005">
    <property type="protein sequence ID" value="KAF7833053.1"/>
    <property type="molecule type" value="Genomic_DNA"/>
</dbReference>
<accession>A0A834WVZ8</accession>
<gene>
    <name evidence="1" type="ORF">G2W53_015386</name>
</gene>
<organism evidence="1 2">
    <name type="scientific">Senna tora</name>
    <dbReference type="NCBI Taxonomy" id="362788"/>
    <lineage>
        <taxon>Eukaryota</taxon>
        <taxon>Viridiplantae</taxon>
        <taxon>Streptophyta</taxon>
        <taxon>Embryophyta</taxon>
        <taxon>Tracheophyta</taxon>
        <taxon>Spermatophyta</taxon>
        <taxon>Magnoliopsida</taxon>
        <taxon>eudicotyledons</taxon>
        <taxon>Gunneridae</taxon>
        <taxon>Pentapetalae</taxon>
        <taxon>rosids</taxon>
        <taxon>fabids</taxon>
        <taxon>Fabales</taxon>
        <taxon>Fabaceae</taxon>
        <taxon>Caesalpinioideae</taxon>
        <taxon>Cassia clade</taxon>
        <taxon>Senna</taxon>
    </lineage>
</organism>
<keyword evidence="2" id="KW-1185">Reference proteome</keyword>
<comment type="caution">
    <text evidence="1">The sequence shown here is derived from an EMBL/GenBank/DDBJ whole genome shotgun (WGS) entry which is preliminary data.</text>
</comment>
<dbReference type="AlphaFoldDB" id="A0A834WVZ8"/>
<protein>
    <submittedName>
        <fullName evidence="1">Uncharacterized protein</fullName>
    </submittedName>
</protein>
<dbReference type="Proteomes" id="UP000634136">
    <property type="component" value="Unassembled WGS sequence"/>
</dbReference>
<evidence type="ECO:0000313" key="2">
    <source>
        <dbReference type="Proteomes" id="UP000634136"/>
    </source>
</evidence>
<sequence>MRWSVVTVWWGVCGFDFGLRQRREEIEGGGSRFGCFCVAGGPSYERGAEKDGVLDLGWGRRERKTERRGKGEGYGSVLEGLWGKREQRKKGLGLVVEEERESWFGCGGGIGVPILEGMTLHEGRWKFGNDPERGNKNELRVGLKTAIKGGMSP</sequence>
<evidence type="ECO:0000313" key="1">
    <source>
        <dbReference type="EMBL" id="KAF7833053.1"/>
    </source>
</evidence>
<proteinExistence type="predicted"/>
<reference evidence="1" key="1">
    <citation type="submission" date="2020-09" db="EMBL/GenBank/DDBJ databases">
        <title>Genome-Enabled Discovery of Anthraquinone Biosynthesis in Senna tora.</title>
        <authorList>
            <person name="Kang S.-H."/>
            <person name="Pandey R.P."/>
            <person name="Lee C.-M."/>
            <person name="Sim J.-S."/>
            <person name="Jeong J.-T."/>
            <person name="Choi B.-S."/>
            <person name="Jung M."/>
            <person name="Ginzburg D."/>
            <person name="Zhao K."/>
            <person name="Won S.Y."/>
            <person name="Oh T.-J."/>
            <person name="Yu Y."/>
            <person name="Kim N.-H."/>
            <person name="Lee O.R."/>
            <person name="Lee T.-H."/>
            <person name="Bashyal P."/>
            <person name="Kim T.-S."/>
            <person name="Lee W.-H."/>
            <person name="Kawkins C."/>
            <person name="Kim C.-K."/>
            <person name="Kim J.S."/>
            <person name="Ahn B.O."/>
            <person name="Rhee S.Y."/>
            <person name="Sohng J.K."/>
        </authorList>
    </citation>
    <scope>NUCLEOTIDE SEQUENCE</scope>
    <source>
        <tissue evidence="1">Leaf</tissue>
    </source>
</reference>
<name>A0A834WVZ8_9FABA</name>